<dbReference type="AlphaFoldDB" id="A0AAE2YPK3"/>
<reference evidence="2" key="1">
    <citation type="journal article" date="2021" name="ISME J.">
        <title>Genomic evolution of the class Acidithiobacillia: deep-branching Proteobacteria living in extreme acidic conditions.</title>
        <authorList>
            <person name="Moya-Beltran A."/>
            <person name="Beard S."/>
            <person name="Rojas-Villalobos C."/>
            <person name="Issotta F."/>
            <person name="Gallardo Y."/>
            <person name="Ulloa R."/>
            <person name="Giaveno A."/>
            <person name="Degli Esposti M."/>
            <person name="Johnson D.B."/>
            <person name="Quatrini R."/>
        </authorList>
    </citation>
    <scope>NUCLEOTIDE SEQUENCE</scope>
    <source>
        <strain evidence="2">VAN18-1</strain>
    </source>
</reference>
<sequence>MSARLFFLRVALLLFSCGLTELGALAASRAASNQLAAVEYVVLKRMEKS</sequence>
<organism evidence="2 3">
    <name type="scientific">Igneacidithiobacillus copahuensis</name>
    <dbReference type="NCBI Taxonomy" id="2724909"/>
    <lineage>
        <taxon>Bacteria</taxon>
        <taxon>Pseudomonadati</taxon>
        <taxon>Pseudomonadota</taxon>
        <taxon>Acidithiobacillia</taxon>
        <taxon>Acidithiobacillales</taxon>
        <taxon>Acidithiobacillaceae</taxon>
        <taxon>Igneacidithiobacillus</taxon>
    </lineage>
</organism>
<dbReference type="RefSeq" id="WP_215873200.1">
    <property type="nucleotide sequence ID" value="NZ_JAAXYO010000089.1"/>
</dbReference>
<feature type="signal peptide" evidence="1">
    <location>
        <begin position="1"/>
        <end position="26"/>
    </location>
</feature>
<evidence type="ECO:0000313" key="3">
    <source>
        <dbReference type="Proteomes" id="UP001197378"/>
    </source>
</evidence>
<proteinExistence type="predicted"/>
<name>A0AAE2YPK3_9PROT</name>
<protein>
    <submittedName>
        <fullName evidence="2">Uncharacterized protein</fullName>
    </submittedName>
</protein>
<comment type="caution">
    <text evidence="2">The sequence shown here is derived from an EMBL/GenBank/DDBJ whole genome shotgun (WGS) entry which is preliminary data.</text>
</comment>
<dbReference type="EMBL" id="JAAXYO010000089">
    <property type="protein sequence ID" value="MBU2787906.1"/>
    <property type="molecule type" value="Genomic_DNA"/>
</dbReference>
<accession>A0AAE2YPK3</accession>
<keyword evidence="1" id="KW-0732">Signal</keyword>
<keyword evidence="3" id="KW-1185">Reference proteome</keyword>
<feature type="chain" id="PRO_5041980382" evidence="1">
    <location>
        <begin position="27"/>
        <end position="49"/>
    </location>
</feature>
<evidence type="ECO:0000256" key="1">
    <source>
        <dbReference type="SAM" id="SignalP"/>
    </source>
</evidence>
<evidence type="ECO:0000313" key="2">
    <source>
        <dbReference type="EMBL" id="MBU2787906.1"/>
    </source>
</evidence>
<gene>
    <name evidence="2" type="ORF">HFQ13_06765</name>
</gene>
<dbReference type="Proteomes" id="UP001197378">
    <property type="component" value="Unassembled WGS sequence"/>
</dbReference>